<evidence type="ECO:0000313" key="3">
    <source>
        <dbReference type="Proteomes" id="UP000197768"/>
    </source>
</evidence>
<dbReference type="InterPro" id="IPR007621">
    <property type="entry name" value="TPM_dom"/>
</dbReference>
<comment type="caution">
    <text evidence="2">The sequence shown here is derived from an EMBL/GenBank/DDBJ whole genome shotgun (WGS) entry which is preliminary data.</text>
</comment>
<dbReference type="AlphaFoldDB" id="A0A246GM86"/>
<gene>
    <name evidence="2" type="ORF">BWK59_00205</name>
</gene>
<dbReference type="PANTHER" id="PTHR30373">
    <property type="entry name" value="UPF0603 PROTEIN YGCG"/>
    <property type="match status" value="1"/>
</dbReference>
<feature type="domain" description="TPM" evidence="1">
    <location>
        <begin position="5"/>
        <end position="121"/>
    </location>
</feature>
<evidence type="ECO:0000259" key="1">
    <source>
        <dbReference type="Pfam" id="PF04536"/>
    </source>
</evidence>
<dbReference type="RefSeq" id="WP_088389976.1">
    <property type="nucleotide sequence ID" value="NZ_MTCZ01000001.1"/>
</dbReference>
<dbReference type="EMBL" id="MTCZ01000001">
    <property type="protein sequence ID" value="OWP85434.1"/>
    <property type="molecule type" value="Genomic_DNA"/>
</dbReference>
<name>A0A246GM86_9FLAO</name>
<dbReference type="Gene3D" id="3.10.310.50">
    <property type="match status" value="1"/>
</dbReference>
<accession>A0A246GM86</accession>
<sequence length="145" mass="16443">MSTVEDFLSKTDEEAVVEAIRTAESLTSGEIRVHIEKNTSLVALERAKEVFHFLKMNKTQLRNGVLVYIAVESKIFAIYGDKGINDVVPVNFWESTCDVILEQFKQRNFKQGLIEGILKAGEQLQKHFPWTETDKNELPDAISKG</sequence>
<reference evidence="2 3" key="1">
    <citation type="journal article" date="2017" name="Infect. Genet. Evol.">
        <title>Comparative genome analysis of fish pathogen Flavobacterium columnare reveals extensive sequence diversity within the species.</title>
        <authorList>
            <person name="Kayansamruaj P."/>
            <person name="Dong H.T."/>
            <person name="Hirono I."/>
            <person name="Kondo H."/>
            <person name="Senapin S."/>
            <person name="Rodkhum C."/>
        </authorList>
    </citation>
    <scope>NUCLEOTIDE SEQUENCE [LARGE SCALE GENOMIC DNA]</scope>
    <source>
        <strain evidence="2 3">1215</strain>
    </source>
</reference>
<dbReference type="PANTHER" id="PTHR30373:SF8">
    <property type="entry name" value="BLL7265 PROTEIN"/>
    <property type="match status" value="1"/>
</dbReference>
<proteinExistence type="predicted"/>
<evidence type="ECO:0000313" key="2">
    <source>
        <dbReference type="EMBL" id="OWP85434.1"/>
    </source>
</evidence>
<dbReference type="Proteomes" id="UP000197768">
    <property type="component" value="Unassembled WGS sequence"/>
</dbReference>
<dbReference type="Pfam" id="PF04536">
    <property type="entry name" value="TPM_phosphatase"/>
    <property type="match status" value="1"/>
</dbReference>
<organism evidence="2 3">
    <name type="scientific">Flavobacterium davisii</name>
    <dbReference type="NCBI Taxonomy" id="2906077"/>
    <lineage>
        <taxon>Bacteria</taxon>
        <taxon>Pseudomonadati</taxon>
        <taxon>Bacteroidota</taxon>
        <taxon>Flavobacteriia</taxon>
        <taxon>Flavobacteriales</taxon>
        <taxon>Flavobacteriaceae</taxon>
        <taxon>Flavobacterium</taxon>
    </lineage>
</organism>
<protein>
    <recommendedName>
        <fullName evidence="1">TPM domain-containing protein</fullName>
    </recommendedName>
</protein>